<dbReference type="OrthoDB" id="4716584at2759"/>
<gene>
    <name evidence="2" type="ORF">H105_06567</name>
</gene>
<dbReference type="AlphaFoldDB" id="A0A022XL04"/>
<dbReference type="Proteomes" id="UP000023623">
    <property type="component" value="Unassembled WGS sequence"/>
</dbReference>
<feature type="compositionally biased region" description="Low complexity" evidence="1">
    <location>
        <begin position="46"/>
        <end position="57"/>
    </location>
</feature>
<feature type="compositionally biased region" description="Polar residues" evidence="1">
    <location>
        <begin position="138"/>
        <end position="153"/>
    </location>
</feature>
<feature type="compositionally biased region" description="Gly residues" evidence="1">
    <location>
        <begin position="80"/>
        <end position="100"/>
    </location>
</feature>
<keyword evidence="3" id="KW-1185">Reference proteome</keyword>
<protein>
    <submittedName>
        <fullName evidence="2">Uncharacterized protein</fullName>
    </submittedName>
</protein>
<proteinExistence type="predicted"/>
<name>A0A022XL04_TRISD</name>
<feature type="compositionally biased region" description="Low complexity" evidence="1">
    <location>
        <begin position="197"/>
        <end position="221"/>
    </location>
</feature>
<sequence length="657" mass="71523">MASTASSTPPKRKFVPELIESTTKSSSSSSSRTQAKDRDGKKKTGDASTTTAASKGASRFRPQLIETTTETSRKAVKQGVDGGVKGKQRGGVGGSPGRAGLGVADQQQKKSRDAATKTSQSPRKFTPQLIETGKRSFRQNPAGSPARQNFGSSSVCSANTLRFRATDSESRYSYASLSRRHGSRRQSFQVPNLPAIPSTSSENSGESPTSSLSTSPTNFSNEGSHQNVHVHCPDSYTGSYPDNHMYNLHSRLVSEKLKDQALAAFPNEQVYQPVSHFAIDREDSNSEDDDDSMETAFRQLSIDLSRFRRESTADLAWELEEMRRHKEESEMRSRERLFASNHTSKFSAAALAARYKEEWEGLETGGYDIIGGWQKGVNLAPMREAASPPMLGDDIVFTRCQSPKSTLIGADQLPTPATSQNKKPAGNCNAGGLWSADTNISDCGEVGLWNGTCKRKSGGQTSCDRSSQNSSPQKSGLVTPSPERMDPVIPPTPTPTPLGSLLQPSKEISPDLVTLTTIPDASSPSPAILIQTCDPDLEREIETEFNDSFVTQIYNYLSLGYPCLARDFDAELSKITNIPIETLQSDDQHANAKGYIDLPDCRTGACNTTTTTNTPGCVRWNALKLYIHEWARQQPRSGADRGVDSWGVPERRGSWAV</sequence>
<dbReference type="EMBL" id="KK208901">
    <property type="protein sequence ID" value="EZF71159.1"/>
    <property type="molecule type" value="Genomic_DNA"/>
</dbReference>
<feature type="compositionally biased region" description="Polar residues" evidence="1">
    <location>
        <begin position="458"/>
        <end position="478"/>
    </location>
</feature>
<evidence type="ECO:0000256" key="1">
    <source>
        <dbReference type="SAM" id="MobiDB-lite"/>
    </source>
</evidence>
<evidence type="ECO:0000313" key="3">
    <source>
        <dbReference type="Proteomes" id="UP000023623"/>
    </source>
</evidence>
<feature type="region of interest" description="Disordered" evidence="1">
    <location>
        <begin position="407"/>
        <end position="426"/>
    </location>
</feature>
<accession>A0A022XL04</accession>
<organism evidence="2 3">
    <name type="scientific">Trichophyton soudanense CBS 452.61</name>
    <dbReference type="NCBI Taxonomy" id="1215331"/>
    <lineage>
        <taxon>Eukaryota</taxon>
        <taxon>Fungi</taxon>
        <taxon>Dikarya</taxon>
        <taxon>Ascomycota</taxon>
        <taxon>Pezizomycotina</taxon>
        <taxon>Eurotiomycetes</taxon>
        <taxon>Eurotiomycetidae</taxon>
        <taxon>Onygenales</taxon>
        <taxon>Arthrodermataceae</taxon>
        <taxon>Trichophyton</taxon>
    </lineage>
</organism>
<feature type="region of interest" description="Disordered" evidence="1">
    <location>
        <begin position="1"/>
        <end position="153"/>
    </location>
</feature>
<dbReference type="HOGENOM" id="CLU_011743_1_1_1"/>
<evidence type="ECO:0000313" key="2">
    <source>
        <dbReference type="EMBL" id="EZF71159.1"/>
    </source>
</evidence>
<reference evidence="2 3" key="1">
    <citation type="submission" date="2014-02" db="EMBL/GenBank/DDBJ databases">
        <title>The Genome Sequence of Trichophyton rubrum (morphotype soudanense) CBS 452.61.</title>
        <authorList>
            <consortium name="The Broad Institute Genomics Platform"/>
            <person name="Cuomo C.A."/>
            <person name="White T.C."/>
            <person name="Graser Y."/>
            <person name="Martinez-Rossi N."/>
            <person name="Heitman J."/>
            <person name="Young S.K."/>
            <person name="Zeng Q."/>
            <person name="Gargeya S."/>
            <person name="Abouelleil A."/>
            <person name="Alvarado L."/>
            <person name="Chapman S.B."/>
            <person name="Gainer-Dewar J."/>
            <person name="Goldberg J."/>
            <person name="Griggs A."/>
            <person name="Gujja S."/>
            <person name="Hansen M."/>
            <person name="Howarth C."/>
            <person name="Imamovic A."/>
            <person name="Larimer J."/>
            <person name="Martinez D."/>
            <person name="Murphy C."/>
            <person name="Pearson M.D."/>
            <person name="Persinoti G."/>
            <person name="Poon T."/>
            <person name="Priest M."/>
            <person name="Roberts A.D."/>
            <person name="Saif S."/>
            <person name="Shea T.D."/>
            <person name="Sykes S.N."/>
            <person name="Wortman J."/>
            <person name="Nusbaum C."/>
            <person name="Birren B."/>
        </authorList>
    </citation>
    <scope>NUCLEOTIDE SEQUENCE [LARGE SCALE GENOMIC DNA]</scope>
    <source>
        <strain evidence="2 3">CBS 452.61</strain>
    </source>
</reference>
<feature type="region of interest" description="Disordered" evidence="1">
    <location>
        <begin position="457"/>
        <end position="505"/>
    </location>
</feature>
<feature type="region of interest" description="Disordered" evidence="1">
    <location>
        <begin position="176"/>
        <end position="235"/>
    </location>
</feature>
<feature type="compositionally biased region" description="Basic and acidic residues" evidence="1">
    <location>
        <begin position="34"/>
        <end position="45"/>
    </location>
</feature>